<dbReference type="GO" id="GO:0000155">
    <property type="term" value="F:phosphorelay sensor kinase activity"/>
    <property type="evidence" value="ECO:0007669"/>
    <property type="project" value="InterPro"/>
</dbReference>
<accession>A0A2S2DGA2</accession>
<dbReference type="InterPro" id="IPR036890">
    <property type="entry name" value="HATPase_C_sf"/>
</dbReference>
<keyword evidence="1" id="KW-0175">Coiled coil</keyword>
<reference evidence="5 6" key="1">
    <citation type="submission" date="2018-05" db="EMBL/GenBank/DDBJ databases">
        <title>Complete genome sequence of Massilia oculi sp. nov. CCUG 43427T (=DSM 26321T), the type strain of M. oculi, and comparison with genome sequences of other Massilia strains.</title>
        <authorList>
            <person name="Zhu B."/>
        </authorList>
    </citation>
    <scope>NUCLEOTIDE SEQUENCE [LARGE SCALE GENOMIC DNA]</scope>
    <source>
        <strain evidence="5 6">CCUG 43427</strain>
    </source>
</reference>
<gene>
    <name evidence="5" type="ORF">DIR46_05280</name>
</gene>
<evidence type="ECO:0000313" key="6">
    <source>
        <dbReference type="Proteomes" id="UP000245820"/>
    </source>
</evidence>
<feature type="region of interest" description="Disordered" evidence="2">
    <location>
        <begin position="90"/>
        <end position="155"/>
    </location>
</feature>
<evidence type="ECO:0000259" key="4">
    <source>
        <dbReference type="SMART" id="SM00387"/>
    </source>
</evidence>
<dbReference type="EMBL" id="CP029343">
    <property type="protein sequence ID" value="AWL03906.1"/>
    <property type="molecule type" value="Genomic_DNA"/>
</dbReference>
<dbReference type="Pfam" id="PF02518">
    <property type="entry name" value="HATPase_c"/>
    <property type="match status" value="1"/>
</dbReference>
<dbReference type="Proteomes" id="UP000245820">
    <property type="component" value="Chromosome"/>
</dbReference>
<dbReference type="GO" id="GO:0016020">
    <property type="term" value="C:membrane"/>
    <property type="evidence" value="ECO:0007669"/>
    <property type="project" value="InterPro"/>
</dbReference>
<keyword evidence="3" id="KW-1133">Transmembrane helix</keyword>
<feature type="domain" description="Histidine kinase/HSP90-like ATPase" evidence="4">
    <location>
        <begin position="334"/>
        <end position="431"/>
    </location>
</feature>
<sequence>MQARSSTQQYLTGILSWLYRAFDAVATWVTQLSWWKFLLFACLTLTAAGILQEELFNGPAQEEIARAEREAGRRSEASILIDESGIRFNPRTRARSGAAEPAEPVEPVPPADPDATEAPRPPLPPKPPATGGSGSGSGSGSGINIHPGDDSVHIELPPQIGEELSNAIEAAVEDAAEQKVSRYHKQASTWFMNFVLLLLLALFGTKALVGGKKRADAEAQVANAAAEREAMQRQLSETKMQMMQAQVEPHFLFNTLASVEHLIRVDPPRASAMQRSLIQYLRAVLPQMRDNAVLTGLGREVDMVSAYLALLKMRMEERLTVDLQIPEGLRSAAFPPMMLQSMVENAIKHGLECKPEGGTLRIVAEVADSKLRVTVTDDGVGFGVVPSDGTGLGLQTIRDRLKLLHGDSARLHIGANSPTGVIATIEVPYQLSKQA</sequence>
<evidence type="ECO:0000256" key="2">
    <source>
        <dbReference type="SAM" id="MobiDB-lite"/>
    </source>
</evidence>
<dbReference type="Pfam" id="PF06580">
    <property type="entry name" value="His_kinase"/>
    <property type="match status" value="1"/>
</dbReference>
<keyword evidence="5" id="KW-0418">Kinase</keyword>
<dbReference type="Gene3D" id="3.30.565.10">
    <property type="entry name" value="Histidine kinase-like ATPase, C-terminal domain"/>
    <property type="match status" value="1"/>
</dbReference>
<dbReference type="SUPFAM" id="SSF55874">
    <property type="entry name" value="ATPase domain of HSP90 chaperone/DNA topoisomerase II/histidine kinase"/>
    <property type="match status" value="1"/>
</dbReference>
<feature type="compositionally biased region" description="Pro residues" evidence="2">
    <location>
        <begin position="119"/>
        <end position="128"/>
    </location>
</feature>
<dbReference type="RefSeq" id="WP_109344300.1">
    <property type="nucleotide sequence ID" value="NZ_CP029343.1"/>
</dbReference>
<keyword evidence="6" id="KW-1185">Reference proteome</keyword>
<dbReference type="SMART" id="SM00387">
    <property type="entry name" value="HATPase_c"/>
    <property type="match status" value="1"/>
</dbReference>
<evidence type="ECO:0000313" key="5">
    <source>
        <dbReference type="EMBL" id="AWL03906.1"/>
    </source>
</evidence>
<organism evidence="5 6">
    <name type="scientific">Massilia oculi</name>
    <dbReference type="NCBI Taxonomy" id="945844"/>
    <lineage>
        <taxon>Bacteria</taxon>
        <taxon>Pseudomonadati</taxon>
        <taxon>Pseudomonadota</taxon>
        <taxon>Betaproteobacteria</taxon>
        <taxon>Burkholderiales</taxon>
        <taxon>Oxalobacteraceae</taxon>
        <taxon>Telluria group</taxon>
        <taxon>Massilia</taxon>
    </lineage>
</organism>
<feature type="coiled-coil region" evidence="1">
    <location>
        <begin position="214"/>
        <end position="248"/>
    </location>
</feature>
<keyword evidence="3" id="KW-0472">Membrane</keyword>
<dbReference type="AlphaFoldDB" id="A0A2S2DGA2"/>
<dbReference type="PANTHER" id="PTHR34220:SF9">
    <property type="entry name" value="SIGNAL TRANSDUCTION HISTIDINE KINASE INTERNAL REGION DOMAIN-CONTAINING PROTEIN"/>
    <property type="match status" value="1"/>
</dbReference>
<dbReference type="PANTHER" id="PTHR34220">
    <property type="entry name" value="SENSOR HISTIDINE KINASE YPDA"/>
    <property type="match status" value="1"/>
</dbReference>
<dbReference type="KEGG" id="mtim:DIR46_05280"/>
<keyword evidence="3" id="KW-0812">Transmembrane</keyword>
<evidence type="ECO:0000256" key="3">
    <source>
        <dbReference type="SAM" id="Phobius"/>
    </source>
</evidence>
<dbReference type="InterPro" id="IPR003594">
    <property type="entry name" value="HATPase_dom"/>
</dbReference>
<dbReference type="InterPro" id="IPR010559">
    <property type="entry name" value="Sig_transdc_His_kin_internal"/>
</dbReference>
<protein>
    <submittedName>
        <fullName evidence="5">Sensor histidine kinase</fullName>
    </submittedName>
</protein>
<feature type="transmembrane region" description="Helical" evidence="3">
    <location>
        <begin position="190"/>
        <end position="209"/>
    </location>
</feature>
<evidence type="ECO:0000256" key="1">
    <source>
        <dbReference type="SAM" id="Coils"/>
    </source>
</evidence>
<proteinExistence type="predicted"/>
<name>A0A2S2DGA2_9BURK</name>
<dbReference type="OrthoDB" id="2514702at2"/>
<keyword evidence="5" id="KW-0808">Transferase</keyword>
<feature type="compositionally biased region" description="Gly residues" evidence="2">
    <location>
        <begin position="131"/>
        <end position="141"/>
    </location>
</feature>
<dbReference type="InterPro" id="IPR050640">
    <property type="entry name" value="Bact_2-comp_sensor_kinase"/>
</dbReference>